<accession>A0A0F2TLS4</accession>
<organism evidence="1 2">
    <name type="scientific">Streptomyces rubellomurinus (strain ATCC 31215)</name>
    <dbReference type="NCBI Taxonomy" id="359131"/>
    <lineage>
        <taxon>Bacteria</taxon>
        <taxon>Bacillati</taxon>
        <taxon>Actinomycetota</taxon>
        <taxon>Actinomycetes</taxon>
        <taxon>Kitasatosporales</taxon>
        <taxon>Streptomycetaceae</taxon>
        <taxon>Streptomyces</taxon>
    </lineage>
</organism>
<dbReference type="PATRIC" id="fig|359131.3.peg.2675"/>
<dbReference type="EMBL" id="JZKH01000003">
    <property type="protein sequence ID" value="KJS63446.1"/>
    <property type="molecule type" value="Genomic_DNA"/>
</dbReference>
<dbReference type="OrthoDB" id="4249422at2"/>
<comment type="caution">
    <text evidence="1">The sequence shown here is derived from an EMBL/GenBank/DDBJ whole genome shotgun (WGS) entry which is preliminary data.</text>
</comment>
<sequence length="76" mass="8179">MAKEGLRVTVQGELPHEVLERIGEAVRRAVLSEVASLDLAHPLHEVPFGEHGGLRDAVEAVIKRPGPIGIVMAPEK</sequence>
<proteinExistence type="predicted"/>
<evidence type="ECO:0000313" key="2">
    <source>
        <dbReference type="Proteomes" id="UP000033699"/>
    </source>
</evidence>
<gene>
    <name evidence="1" type="ORF">VM95_02710</name>
</gene>
<keyword evidence="2" id="KW-1185">Reference proteome</keyword>
<reference evidence="1 2" key="1">
    <citation type="submission" date="2015-02" db="EMBL/GenBank/DDBJ databases">
        <authorList>
            <person name="Ju K.-S."/>
            <person name="Doroghazi J.R."/>
            <person name="Metcalf W."/>
        </authorList>
    </citation>
    <scope>NUCLEOTIDE SEQUENCE [LARGE SCALE GENOMIC DNA]</scope>
    <source>
        <strain evidence="1 2">ATCC 31215</strain>
    </source>
</reference>
<evidence type="ECO:0000313" key="1">
    <source>
        <dbReference type="EMBL" id="KJS63446.1"/>
    </source>
</evidence>
<dbReference type="Proteomes" id="UP000033699">
    <property type="component" value="Unassembled WGS sequence"/>
</dbReference>
<dbReference type="RefSeq" id="WP_045692340.1">
    <property type="nucleotide sequence ID" value="NZ_JZKH01000003.1"/>
</dbReference>
<dbReference type="AlphaFoldDB" id="A0A0F2TLS4"/>
<name>A0A0F2TLS4_STRR3</name>
<protein>
    <submittedName>
        <fullName evidence="1">Uncharacterized protein</fullName>
    </submittedName>
</protein>